<comment type="subcellular location">
    <subcellularLocation>
        <location evidence="20">Cell outer membrane</location>
        <topology evidence="20">Multi-pass membrane protein</topology>
    </subcellularLocation>
    <text evidence="20">One of the very few enzymes located there.</text>
</comment>
<evidence type="ECO:0000313" key="23">
    <source>
        <dbReference type="Proteomes" id="UP000074119"/>
    </source>
</evidence>
<evidence type="ECO:0000313" key="22">
    <source>
        <dbReference type="EMBL" id="AMO69412.1"/>
    </source>
</evidence>
<gene>
    <name evidence="22" type="ORF">AZF00_14355</name>
</gene>
<feature type="signal peptide" evidence="20">
    <location>
        <begin position="1"/>
        <end position="19"/>
    </location>
</feature>
<name>A0A127M842_9GAMM</name>
<evidence type="ECO:0000256" key="12">
    <source>
        <dbReference type="ARBA" id="ARBA00022801"/>
    </source>
</evidence>
<keyword evidence="13 19" id="KW-0106">Calcium</keyword>
<proteinExistence type="inferred from homology"/>
<dbReference type="AlphaFoldDB" id="A0A127M842"/>
<feature type="region of interest" description="Disordered" evidence="21">
    <location>
        <begin position="57"/>
        <end position="77"/>
    </location>
</feature>
<evidence type="ECO:0000256" key="15">
    <source>
        <dbReference type="ARBA" id="ARBA00023098"/>
    </source>
</evidence>
<evidence type="ECO:0000256" key="16">
    <source>
        <dbReference type="ARBA" id="ARBA00023136"/>
    </source>
</evidence>
<evidence type="ECO:0000256" key="19">
    <source>
        <dbReference type="PIRSR" id="PIRSR603187-2"/>
    </source>
</evidence>
<dbReference type="PANTHER" id="PTHR40457">
    <property type="entry name" value="PHOSPHOLIPASE A1"/>
    <property type="match status" value="1"/>
</dbReference>
<dbReference type="GO" id="GO:0016042">
    <property type="term" value="P:lipid catabolic process"/>
    <property type="evidence" value="ECO:0007669"/>
    <property type="project" value="UniProtKB-KW"/>
</dbReference>
<evidence type="ECO:0000256" key="6">
    <source>
        <dbReference type="ARBA" id="ARBA00013278"/>
    </source>
</evidence>
<comment type="catalytic activity">
    <reaction evidence="1 20">
        <text>a 1,2-diacyl-sn-glycero-3-phosphocholine + H2O = a 2-acyl-sn-glycero-3-phosphocholine + a fatty acid + H(+)</text>
        <dbReference type="Rhea" id="RHEA:18689"/>
        <dbReference type="ChEBI" id="CHEBI:15377"/>
        <dbReference type="ChEBI" id="CHEBI:15378"/>
        <dbReference type="ChEBI" id="CHEBI:28868"/>
        <dbReference type="ChEBI" id="CHEBI:57643"/>
        <dbReference type="ChEBI" id="CHEBI:57875"/>
        <dbReference type="EC" id="3.1.1.32"/>
    </reaction>
</comment>
<comment type="function">
    <text evidence="20">Hydrolysis of phosphatidylcholine with phospholipase A2 (EC 3.1.1.4) and phospholipase A1 (EC 3.1.1.32) activities.</text>
</comment>
<evidence type="ECO:0000256" key="2">
    <source>
        <dbReference type="ARBA" id="ARBA00001604"/>
    </source>
</evidence>
<dbReference type="CDD" id="cd00541">
    <property type="entry name" value="OMPLA"/>
    <property type="match status" value="1"/>
</dbReference>
<dbReference type="KEGG" id="zal:AZF00_14355"/>
<keyword evidence="9" id="KW-0812">Transmembrane</keyword>
<feature type="active site" description="Nucleophile" evidence="18">
    <location>
        <position position="212"/>
    </location>
</feature>
<evidence type="ECO:0000256" key="20">
    <source>
        <dbReference type="RuleBase" id="RU366027"/>
    </source>
</evidence>
<keyword evidence="8" id="KW-1134">Transmembrane beta strand</keyword>
<keyword evidence="12 20" id="KW-0378">Hydrolase</keyword>
<reference evidence="22 23" key="1">
    <citation type="submission" date="2015-12" db="EMBL/GenBank/DDBJ databases">
        <authorList>
            <person name="Shamseldin A."/>
            <person name="Moawad H."/>
            <person name="Abd El-Rahim W.M."/>
            <person name="Sadowsky M.J."/>
        </authorList>
    </citation>
    <scope>NUCLEOTIDE SEQUENCE [LARGE SCALE GENOMIC DNA]</scope>
    <source>
        <strain evidence="22 23">SM2</strain>
    </source>
</reference>
<evidence type="ECO:0000256" key="3">
    <source>
        <dbReference type="ARBA" id="ARBA00010525"/>
    </source>
</evidence>
<keyword evidence="15 20" id="KW-0443">Lipid metabolism</keyword>
<dbReference type="GO" id="GO:0004623">
    <property type="term" value="F:phospholipase A2 activity"/>
    <property type="evidence" value="ECO:0007669"/>
    <property type="project" value="UniProtKB-EC"/>
</dbReference>
<comment type="similarity">
    <text evidence="3 20">Belongs to the phospholipase A1 family.</text>
</comment>
<dbReference type="Gene3D" id="2.40.230.10">
    <property type="entry name" value="Phospholipase A1"/>
    <property type="match status" value="1"/>
</dbReference>
<dbReference type="InterPro" id="IPR003187">
    <property type="entry name" value="PLipase_A1"/>
</dbReference>
<evidence type="ECO:0000256" key="7">
    <source>
        <dbReference type="ARBA" id="ARBA00021726"/>
    </source>
</evidence>
<accession>A0A127M842</accession>
<dbReference type="Proteomes" id="UP000074119">
    <property type="component" value="Chromosome"/>
</dbReference>
<dbReference type="GO" id="GO:0009279">
    <property type="term" value="C:cell outer membrane"/>
    <property type="evidence" value="ECO:0007669"/>
    <property type="project" value="UniProtKB-SubCell"/>
</dbReference>
<comment type="catalytic activity">
    <reaction evidence="2 20">
        <text>a 1,2-diacyl-sn-glycero-3-phosphocholine + H2O = a 1-acyl-sn-glycero-3-phosphocholine + a fatty acid + H(+)</text>
        <dbReference type="Rhea" id="RHEA:15801"/>
        <dbReference type="ChEBI" id="CHEBI:15377"/>
        <dbReference type="ChEBI" id="CHEBI:15378"/>
        <dbReference type="ChEBI" id="CHEBI:28868"/>
        <dbReference type="ChEBI" id="CHEBI:57643"/>
        <dbReference type="ChEBI" id="CHEBI:58168"/>
        <dbReference type="EC" id="3.1.1.4"/>
    </reaction>
</comment>
<keyword evidence="14 20" id="KW-0442">Lipid degradation</keyword>
<keyword evidence="17 20" id="KW-0998">Cell outer membrane</keyword>
<evidence type="ECO:0000256" key="11">
    <source>
        <dbReference type="ARBA" id="ARBA00022729"/>
    </source>
</evidence>
<organism evidence="22 23">
    <name type="scientific">Zhongshania aliphaticivorans</name>
    <dbReference type="NCBI Taxonomy" id="1470434"/>
    <lineage>
        <taxon>Bacteria</taxon>
        <taxon>Pseudomonadati</taxon>
        <taxon>Pseudomonadota</taxon>
        <taxon>Gammaproteobacteria</taxon>
        <taxon>Cellvibrionales</taxon>
        <taxon>Spongiibacteraceae</taxon>
        <taxon>Zhongshania</taxon>
    </lineage>
</organism>
<evidence type="ECO:0000256" key="21">
    <source>
        <dbReference type="SAM" id="MobiDB-lite"/>
    </source>
</evidence>
<feature type="binding site" description="in dimeric form" evidence="19">
    <location>
        <position position="174"/>
    </location>
    <ligand>
        <name>Ca(2+)</name>
        <dbReference type="ChEBI" id="CHEBI:29108"/>
        <label>1</label>
    </ligand>
</feature>
<feature type="binding site" description="in dimeric form" evidence="19">
    <location>
        <position position="215"/>
    </location>
    <ligand>
        <name>Ca(2+)</name>
        <dbReference type="ChEBI" id="CHEBI:29108"/>
        <label>1</label>
    </ligand>
</feature>
<evidence type="ECO:0000256" key="14">
    <source>
        <dbReference type="ARBA" id="ARBA00022963"/>
    </source>
</evidence>
<evidence type="ECO:0000256" key="18">
    <source>
        <dbReference type="PIRSR" id="PIRSR603187-1"/>
    </source>
</evidence>
<evidence type="ECO:0000256" key="10">
    <source>
        <dbReference type="ARBA" id="ARBA00022723"/>
    </source>
</evidence>
<comment type="cofactor">
    <cofactor evidence="20">
        <name>Ca(2+)</name>
        <dbReference type="ChEBI" id="CHEBI:29108"/>
    </cofactor>
    <text evidence="20">Binds 1 Ca(2+) ion per monomer. In the dimeric form the Ca(2+) is bound by different amino acids with binding of each Ca(2+) shared with ligands coming from each monomer. The Ca(2+) ion may have a role in catalysis.</text>
</comment>
<dbReference type="Pfam" id="PF02253">
    <property type="entry name" value="PLA1"/>
    <property type="match status" value="1"/>
</dbReference>
<dbReference type="InterPro" id="IPR036541">
    <property type="entry name" value="PLipase_A1_sf"/>
</dbReference>
<evidence type="ECO:0000256" key="13">
    <source>
        <dbReference type="ARBA" id="ARBA00022837"/>
    </source>
</evidence>
<dbReference type="STRING" id="1470434.AZF00_14355"/>
<protein>
    <recommendedName>
        <fullName evidence="7 20">Phospholipase A1</fullName>
        <ecNumber evidence="5 20">3.1.1.32</ecNumber>
        <ecNumber evidence="6 20">3.1.1.4</ecNumber>
    </recommendedName>
    <alternativeName>
        <fullName evidence="20">Phosphatidylcholine 1-acylhydrolase</fullName>
    </alternativeName>
</protein>
<dbReference type="GO" id="GO:0008970">
    <property type="term" value="F:phospholipase A1 activity"/>
    <property type="evidence" value="ECO:0007669"/>
    <property type="project" value="UniProtKB-EC"/>
</dbReference>
<dbReference type="PRINTS" id="PR01486">
    <property type="entry name" value="PHPHLIPASEA1"/>
</dbReference>
<dbReference type="SUPFAM" id="SSF56931">
    <property type="entry name" value="Outer membrane phospholipase A (OMPLA)"/>
    <property type="match status" value="1"/>
</dbReference>
<keyword evidence="16" id="KW-0472">Membrane</keyword>
<evidence type="ECO:0000256" key="17">
    <source>
        <dbReference type="ARBA" id="ARBA00023237"/>
    </source>
</evidence>
<feature type="active site" description="Proton acceptor" evidence="18">
    <location>
        <position position="210"/>
    </location>
</feature>
<evidence type="ECO:0000256" key="9">
    <source>
        <dbReference type="ARBA" id="ARBA00022692"/>
    </source>
</evidence>
<dbReference type="EC" id="3.1.1.4" evidence="6 20"/>
<evidence type="ECO:0000256" key="4">
    <source>
        <dbReference type="ARBA" id="ARBA00011702"/>
    </source>
</evidence>
<feature type="binding site" description="in dimeric form" evidence="19">
    <location>
        <position position="220"/>
    </location>
    <ligand>
        <name>Ca(2+)</name>
        <dbReference type="ChEBI" id="CHEBI:29108"/>
        <label>1</label>
    </ligand>
</feature>
<keyword evidence="10 19" id="KW-0479">Metal-binding</keyword>
<evidence type="ECO:0000256" key="5">
    <source>
        <dbReference type="ARBA" id="ARBA00013179"/>
    </source>
</evidence>
<comment type="subunit">
    <text evidence="4 20">Homodimer; dimerization is reversible, and the dimeric form is the active one.</text>
</comment>
<dbReference type="RefSeq" id="WP_008251510.1">
    <property type="nucleotide sequence ID" value="NZ_CP014544.1"/>
</dbReference>
<evidence type="ECO:0000256" key="8">
    <source>
        <dbReference type="ARBA" id="ARBA00022452"/>
    </source>
</evidence>
<sequence length="341" mass="39371">MKHHQQSKLLILGICGALAAPLAAASSDCLALAAQSASESTTVAELRALCQSPLWSTTDTQATESQPEQTITEPTHSNSGVVQQRFELERFTHDNPFVLTPHRSNYILPISYRDDIFDYNSLVPGADIQQDNTELEFQLSIKVMVWESIFENNGYLSMGYTNRSFWQAYNSVSSAPFRETNHEPEAMLTFTNDWEWLGFRNVGNQLIFNHQSNGRSEPISRSWNRLMLNFIFERDRFAMSFKPWYRLKEDREDDNNPDIEKYLGHFEWMGIYNWHNRTLSLMLRNNLRSENKGAMELGWSFPINSRVKAYVKYFNGYGESLIEYNNAIESIGIGVLISDWL</sequence>
<feature type="chain" id="PRO_5019609777" description="Phospholipase A1" evidence="20">
    <location>
        <begin position="20"/>
        <end position="341"/>
    </location>
</feature>
<dbReference type="GO" id="GO:0005509">
    <property type="term" value="F:calcium ion binding"/>
    <property type="evidence" value="ECO:0007669"/>
    <property type="project" value="TreeGrafter"/>
</dbReference>
<dbReference type="EMBL" id="CP014544">
    <property type="protein sequence ID" value="AMO69412.1"/>
    <property type="molecule type" value="Genomic_DNA"/>
</dbReference>
<dbReference type="EC" id="3.1.1.32" evidence="5 20"/>
<evidence type="ECO:0000256" key="1">
    <source>
        <dbReference type="ARBA" id="ARBA00000111"/>
    </source>
</evidence>
<dbReference type="PANTHER" id="PTHR40457:SF1">
    <property type="entry name" value="PHOSPHOLIPASE A1"/>
    <property type="match status" value="1"/>
</dbReference>
<keyword evidence="11 20" id="KW-0732">Signal</keyword>